<dbReference type="Pfam" id="PF02311">
    <property type="entry name" value="AraC_binding"/>
    <property type="match status" value="1"/>
</dbReference>
<name>A0A1G5JWI1_9BACL</name>
<proteinExistence type="predicted"/>
<dbReference type="SUPFAM" id="SSF51182">
    <property type="entry name" value="RmlC-like cupins"/>
    <property type="match status" value="1"/>
</dbReference>
<dbReference type="GO" id="GO:0003700">
    <property type="term" value="F:DNA-binding transcription factor activity"/>
    <property type="evidence" value="ECO:0007669"/>
    <property type="project" value="InterPro"/>
</dbReference>
<dbReference type="SUPFAM" id="SSF46689">
    <property type="entry name" value="Homeodomain-like"/>
    <property type="match status" value="2"/>
</dbReference>
<keyword evidence="6" id="KW-1185">Reference proteome</keyword>
<sequence length="306" mass="36123">MRKIKFDINQQLKEMTEHRTDDLSIACYKTTISEHVQGYIPLHWHDELQFVAVIQGEVLFHINEQQVAVTEGNGVFINSGMMHMAEDWSTGDPSIYLCLNVSPQSLAPAELYMKYVHPYVTATNLPYLMIEKSDSWGEQLLQNIALVRQEIEEQAPYYELNIAGAVLEIWKRLIMNGYSLEHNETEMIRSKRMKHMLMWIHQNYAEPLRLDDIAKVGQLSRAETCRNFQQILRTTPMQYVLDYRIRKSTELLRFSQRSVTEIAYEVGFNSTSYFIEQFRKMMKITPLKYRREEQKGRHDEKNEIRS</sequence>
<dbReference type="Gene3D" id="2.60.120.10">
    <property type="entry name" value="Jelly Rolls"/>
    <property type="match status" value="1"/>
</dbReference>
<dbReference type="Proteomes" id="UP000198538">
    <property type="component" value="Unassembled WGS sequence"/>
</dbReference>
<dbReference type="PANTHER" id="PTHR43280">
    <property type="entry name" value="ARAC-FAMILY TRANSCRIPTIONAL REGULATOR"/>
    <property type="match status" value="1"/>
</dbReference>
<dbReference type="InterPro" id="IPR011051">
    <property type="entry name" value="RmlC_Cupin_sf"/>
</dbReference>
<dbReference type="InterPro" id="IPR014710">
    <property type="entry name" value="RmlC-like_jellyroll"/>
</dbReference>
<dbReference type="CDD" id="cd02208">
    <property type="entry name" value="cupin_RmlC-like"/>
    <property type="match status" value="1"/>
</dbReference>
<dbReference type="Pfam" id="PF12833">
    <property type="entry name" value="HTH_18"/>
    <property type="match status" value="1"/>
</dbReference>
<evidence type="ECO:0000256" key="1">
    <source>
        <dbReference type="ARBA" id="ARBA00023015"/>
    </source>
</evidence>
<dbReference type="InterPro" id="IPR020449">
    <property type="entry name" value="Tscrpt_reg_AraC-type_HTH"/>
</dbReference>
<dbReference type="PROSITE" id="PS01124">
    <property type="entry name" value="HTH_ARAC_FAMILY_2"/>
    <property type="match status" value="1"/>
</dbReference>
<dbReference type="AlphaFoldDB" id="A0A1G5JWI1"/>
<dbReference type="PRINTS" id="PR00032">
    <property type="entry name" value="HTHARAC"/>
</dbReference>
<dbReference type="GO" id="GO:0043565">
    <property type="term" value="F:sequence-specific DNA binding"/>
    <property type="evidence" value="ECO:0007669"/>
    <property type="project" value="InterPro"/>
</dbReference>
<keyword evidence="3" id="KW-0804">Transcription</keyword>
<dbReference type="STRING" id="582692.SAMN05720606_11268"/>
<dbReference type="EMBL" id="FMVM01000012">
    <property type="protein sequence ID" value="SCY92271.1"/>
    <property type="molecule type" value="Genomic_DNA"/>
</dbReference>
<dbReference type="InterPro" id="IPR018060">
    <property type="entry name" value="HTH_AraC"/>
</dbReference>
<evidence type="ECO:0000256" key="3">
    <source>
        <dbReference type="ARBA" id="ARBA00023163"/>
    </source>
</evidence>
<organism evidence="5 6">
    <name type="scientific">Paenibacillus polysaccharolyticus</name>
    <dbReference type="NCBI Taxonomy" id="582692"/>
    <lineage>
        <taxon>Bacteria</taxon>
        <taxon>Bacillati</taxon>
        <taxon>Bacillota</taxon>
        <taxon>Bacilli</taxon>
        <taxon>Bacillales</taxon>
        <taxon>Paenibacillaceae</taxon>
        <taxon>Paenibacillus</taxon>
    </lineage>
</organism>
<dbReference type="PROSITE" id="PS00041">
    <property type="entry name" value="HTH_ARAC_FAMILY_1"/>
    <property type="match status" value="1"/>
</dbReference>
<evidence type="ECO:0000313" key="6">
    <source>
        <dbReference type="Proteomes" id="UP000198538"/>
    </source>
</evidence>
<reference evidence="6" key="1">
    <citation type="submission" date="2016-10" db="EMBL/GenBank/DDBJ databases">
        <authorList>
            <person name="Varghese N."/>
            <person name="Submissions S."/>
        </authorList>
    </citation>
    <scope>NUCLEOTIDE SEQUENCE [LARGE SCALE GENOMIC DNA]</scope>
    <source>
        <strain evidence="6">BL9</strain>
    </source>
</reference>
<evidence type="ECO:0000256" key="2">
    <source>
        <dbReference type="ARBA" id="ARBA00023125"/>
    </source>
</evidence>
<dbReference type="SMART" id="SM00342">
    <property type="entry name" value="HTH_ARAC"/>
    <property type="match status" value="1"/>
</dbReference>
<keyword evidence="1" id="KW-0805">Transcription regulation</keyword>
<gene>
    <name evidence="5" type="ORF">SAMN05720606_11268</name>
</gene>
<accession>A0A1G5JWI1</accession>
<keyword evidence="2" id="KW-0238">DNA-binding</keyword>
<dbReference type="InterPro" id="IPR018062">
    <property type="entry name" value="HTH_AraC-typ_CS"/>
</dbReference>
<evidence type="ECO:0000259" key="4">
    <source>
        <dbReference type="PROSITE" id="PS01124"/>
    </source>
</evidence>
<dbReference type="PANTHER" id="PTHR43280:SF28">
    <property type="entry name" value="HTH-TYPE TRANSCRIPTIONAL ACTIVATOR RHAS"/>
    <property type="match status" value="1"/>
</dbReference>
<dbReference type="Gene3D" id="1.10.10.60">
    <property type="entry name" value="Homeodomain-like"/>
    <property type="match status" value="2"/>
</dbReference>
<evidence type="ECO:0000313" key="5">
    <source>
        <dbReference type="EMBL" id="SCY92271.1"/>
    </source>
</evidence>
<feature type="domain" description="HTH araC/xylS-type" evidence="4">
    <location>
        <begin position="194"/>
        <end position="292"/>
    </location>
</feature>
<protein>
    <submittedName>
        <fullName evidence="5">Transcriptional regulator, AraC family</fullName>
    </submittedName>
</protein>
<dbReference type="InterPro" id="IPR009057">
    <property type="entry name" value="Homeodomain-like_sf"/>
</dbReference>
<dbReference type="InterPro" id="IPR003313">
    <property type="entry name" value="AraC-bd"/>
</dbReference>